<gene>
    <name evidence="3" type="ORF">ACFQZ6_34395</name>
</gene>
<feature type="transmembrane region" description="Helical" evidence="2">
    <location>
        <begin position="60"/>
        <end position="83"/>
    </location>
</feature>
<feature type="compositionally biased region" description="Basic residues" evidence="1">
    <location>
        <begin position="1"/>
        <end position="10"/>
    </location>
</feature>
<keyword evidence="2" id="KW-1133">Transmembrane helix</keyword>
<accession>A0ABW2WI69</accession>
<organism evidence="3 4">
    <name type="scientific">Streptomyces flavalbus</name>
    <dbReference type="NCBI Taxonomy" id="2665155"/>
    <lineage>
        <taxon>Bacteria</taxon>
        <taxon>Bacillati</taxon>
        <taxon>Actinomycetota</taxon>
        <taxon>Actinomycetes</taxon>
        <taxon>Kitasatosporales</taxon>
        <taxon>Streptomycetaceae</taxon>
        <taxon>Streptomyces</taxon>
    </lineage>
</organism>
<dbReference type="EMBL" id="JBHTEB010000001">
    <property type="protein sequence ID" value="MFD0319220.1"/>
    <property type="molecule type" value="Genomic_DNA"/>
</dbReference>
<protein>
    <submittedName>
        <fullName evidence="3">DUF3099 domain-containing protein</fullName>
    </submittedName>
</protein>
<sequence length="123" mass="13495">MNTTPWHRRRDAGQTASITGAREGLTRDLRGRQRRYLTAMLVRTACVVVMAATWSRWPAVAVGALAGAALIPYVAVVLAQAGWRQQRGARPALAEVREERFDPAARVVLEPTLILPPERDPAA</sequence>
<dbReference type="RefSeq" id="WP_381617478.1">
    <property type="nucleotide sequence ID" value="NZ_JBHTEB010000001.1"/>
</dbReference>
<dbReference type="Pfam" id="PF11298">
    <property type="entry name" value="DUF3099"/>
    <property type="match status" value="1"/>
</dbReference>
<keyword evidence="2" id="KW-0812">Transmembrane</keyword>
<feature type="transmembrane region" description="Helical" evidence="2">
    <location>
        <begin position="36"/>
        <end position="54"/>
    </location>
</feature>
<dbReference type="Proteomes" id="UP001597023">
    <property type="component" value="Unassembled WGS sequence"/>
</dbReference>
<proteinExistence type="predicted"/>
<evidence type="ECO:0000313" key="4">
    <source>
        <dbReference type="Proteomes" id="UP001597023"/>
    </source>
</evidence>
<reference evidence="4" key="1">
    <citation type="journal article" date="2019" name="Int. J. Syst. Evol. Microbiol.">
        <title>The Global Catalogue of Microorganisms (GCM) 10K type strain sequencing project: providing services to taxonomists for standard genome sequencing and annotation.</title>
        <authorList>
            <consortium name="The Broad Institute Genomics Platform"/>
            <consortium name="The Broad Institute Genome Sequencing Center for Infectious Disease"/>
            <person name="Wu L."/>
            <person name="Ma J."/>
        </authorList>
    </citation>
    <scope>NUCLEOTIDE SEQUENCE [LARGE SCALE GENOMIC DNA]</scope>
    <source>
        <strain evidence="4">CGMCC 4.7400</strain>
    </source>
</reference>
<evidence type="ECO:0000256" key="1">
    <source>
        <dbReference type="SAM" id="MobiDB-lite"/>
    </source>
</evidence>
<keyword evidence="2" id="KW-0472">Membrane</keyword>
<dbReference type="InterPro" id="IPR021449">
    <property type="entry name" value="DUF3099"/>
</dbReference>
<evidence type="ECO:0000313" key="3">
    <source>
        <dbReference type="EMBL" id="MFD0319220.1"/>
    </source>
</evidence>
<feature type="region of interest" description="Disordered" evidence="1">
    <location>
        <begin position="1"/>
        <end position="20"/>
    </location>
</feature>
<evidence type="ECO:0000256" key="2">
    <source>
        <dbReference type="SAM" id="Phobius"/>
    </source>
</evidence>
<name>A0ABW2WI69_9ACTN</name>
<comment type="caution">
    <text evidence="3">The sequence shown here is derived from an EMBL/GenBank/DDBJ whole genome shotgun (WGS) entry which is preliminary data.</text>
</comment>
<keyword evidence="4" id="KW-1185">Reference proteome</keyword>